<dbReference type="InterPro" id="IPR015421">
    <property type="entry name" value="PyrdxlP-dep_Trfase_major"/>
</dbReference>
<proteinExistence type="inferred from homology"/>
<sequence length="450" mass="51240">MDYHPWLPNLDYENEMIREIGVNSIDDLFKDIPEEIKLKRLLNVGYSKPLSEYEIYLRLLELENKNAKLRMPPFLGGGVCPHYVPEAVKFVISRSEFYTSYTPYQPEISQGLLQALFEYQSLMADLLEMEVVNSSMYEWGSALAEAVLMAYRINGKKKVVIPASINPYHKKVLETWTYGKEIKIKEIPYTNEGKINLEVAEKEIDEETSAVYIQQPNFFGIFETEIEEIVDLAKKKGAITIMGVNPLSLSLIKPPGEYDIDIAVGDGQELGLPLNFGGPYMGIFATKWDGKLVRQMPGRLVGLTTDSEGKRGYTLILQTREQFTRREKATSNITTNEALMAIANAVYISLLGKSGLRKLAEEIYKRSHYALLEFERKGVGKRKFNSDFFEEFTVSFPINYGKIHENLKARGIYGGLKISDKDAIFCVTEVHTKHMIDEMIDEVKKIVETS</sequence>
<dbReference type="AlphaFoldDB" id="A0A2T9XC34"/>
<dbReference type="Gene3D" id="3.90.1150.10">
    <property type="entry name" value="Aspartate Aminotransferase, domain 1"/>
    <property type="match status" value="1"/>
</dbReference>
<dbReference type="PIRSF" id="PIRSF006815">
    <property type="entry name" value="GcvPA"/>
    <property type="match status" value="1"/>
</dbReference>
<feature type="domain" description="Glycine cleavage system P-protein N-terminal" evidence="4">
    <location>
        <begin position="13"/>
        <end position="441"/>
    </location>
</feature>
<comment type="subunit">
    <text evidence="3">The glycine cleavage system is composed of four proteins: P, T, L and H. In this organism, the P 'protein' is a heterodimer of two subunits.</text>
</comment>
<dbReference type="InterPro" id="IPR023010">
    <property type="entry name" value="GcvPA"/>
</dbReference>
<organism evidence="5 6">
    <name type="scientific">Acidianus hospitalis</name>
    <dbReference type="NCBI Taxonomy" id="563177"/>
    <lineage>
        <taxon>Archaea</taxon>
        <taxon>Thermoproteota</taxon>
        <taxon>Thermoprotei</taxon>
        <taxon>Sulfolobales</taxon>
        <taxon>Sulfolobaceae</taxon>
        <taxon>Acidianus</taxon>
    </lineage>
</organism>
<dbReference type="NCBIfam" id="NF001696">
    <property type="entry name" value="PRK00451.1"/>
    <property type="match status" value="1"/>
</dbReference>
<comment type="similarity">
    <text evidence="3">Belongs to the GcvP family. N-terminal subunit subfamily.</text>
</comment>
<comment type="function">
    <text evidence="3">The glycine cleavage system catalyzes the degradation of glycine. The P protein binds the alpha-amino group of glycine through its pyridoxal phosphate cofactor; CO(2) is released and the remaining methylamine moiety is then transferred to the lipoamide cofactor of the H protein.</text>
</comment>
<dbReference type="InterPro" id="IPR015422">
    <property type="entry name" value="PyrdxlP-dep_Trfase_small"/>
</dbReference>
<dbReference type="Pfam" id="PF02347">
    <property type="entry name" value="GDC-P"/>
    <property type="match status" value="1"/>
</dbReference>
<dbReference type="InterPro" id="IPR015424">
    <property type="entry name" value="PyrdxlP-dep_Trfase"/>
</dbReference>
<reference evidence="5 6" key="1">
    <citation type="journal article" date="2015" name="Appl. Environ. Microbiol.">
        <title>Nanoarchaeota, Their Sulfolobales Host, and Nanoarchaeota Virus Distribution across Yellowstone National Park Hot Springs.</title>
        <authorList>
            <person name="Munson-McGee J.H."/>
            <person name="Field E.K."/>
            <person name="Bateson M."/>
            <person name="Rooney C."/>
            <person name="Stepanauskas R."/>
            <person name="Young M.J."/>
        </authorList>
    </citation>
    <scope>NUCLEOTIDE SEQUENCE [LARGE SCALE GENOMIC DNA]</scope>
    <source>
        <strain evidence="5">SCGC AC-742_N10</strain>
    </source>
</reference>
<comment type="caution">
    <text evidence="5">The sequence shown here is derived from an EMBL/GenBank/DDBJ whole genome shotgun (WGS) entry which is preliminary data.</text>
</comment>
<dbReference type="EC" id="1.4.4.2" evidence="3"/>
<dbReference type="Gene3D" id="3.40.640.10">
    <property type="entry name" value="Type I PLP-dependent aspartate aminotransferase-like (Major domain)"/>
    <property type="match status" value="1"/>
</dbReference>
<evidence type="ECO:0000256" key="1">
    <source>
        <dbReference type="ARBA" id="ARBA00023002"/>
    </source>
</evidence>
<evidence type="ECO:0000256" key="2">
    <source>
        <dbReference type="ARBA" id="ARBA00049026"/>
    </source>
</evidence>
<dbReference type="CDD" id="cd00613">
    <property type="entry name" value="GDC-P"/>
    <property type="match status" value="1"/>
</dbReference>
<dbReference type="SUPFAM" id="SSF53383">
    <property type="entry name" value="PLP-dependent transferases"/>
    <property type="match status" value="1"/>
</dbReference>
<evidence type="ECO:0000313" key="5">
    <source>
        <dbReference type="EMBL" id="PVU77628.1"/>
    </source>
</evidence>
<protein>
    <recommendedName>
        <fullName evidence="3">Probable glycine dehydrogenase (decarboxylating) subunit 1</fullName>
        <ecNumber evidence="3">1.4.4.2</ecNumber>
    </recommendedName>
    <alternativeName>
        <fullName evidence="3">Glycine cleavage system P-protein subunit 1</fullName>
    </alternativeName>
    <alternativeName>
        <fullName evidence="3">Glycine decarboxylase subunit 1</fullName>
    </alternativeName>
    <alternativeName>
        <fullName evidence="3">Glycine dehydrogenase (aminomethyl-transferring) subunit 1</fullName>
    </alternativeName>
</protein>
<evidence type="ECO:0000256" key="3">
    <source>
        <dbReference type="HAMAP-Rule" id="MF_00712"/>
    </source>
</evidence>
<gene>
    <name evidence="3" type="primary">gcvPA</name>
    <name evidence="5" type="ORF">DDW13_00450</name>
</gene>
<keyword evidence="1 3" id="KW-0560">Oxidoreductase</keyword>
<dbReference type="GO" id="GO:0019464">
    <property type="term" value="P:glycine decarboxylation via glycine cleavage system"/>
    <property type="evidence" value="ECO:0007669"/>
    <property type="project" value="UniProtKB-UniRule"/>
</dbReference>
<dbReference type="GO" id="GO:0009116">
    <property type="term" value="P:nucleoside metabolic process"/>
    <property type="evidence" value="ECO:0007669"/>
    <property type="project" value="InterPro"/>
</dbReference>
<dbReference type="EMBL" id="QEFD01000018">
    <property type="protein sequence ID" value="PVU77628.1"/>
    <property type="molecule type" value="Genomic_DNA"/>
</dbReference>
<dbReference type="PANTHER" id="PTHR42806:SF1">
    <property type="entry name" value="GLYCINE DEHYDROGENASE (DECARBOXYLATING)"/>
    <property type="match status" value="1"/>
</dbReference>
<dbReference type="InterPro" id="IPR049315">
    <property type="entry name" value="GDC-P_N"/>
</dbReference>
<dbReference type="PANTHER" id="PTHR42806">
    <property type="entry name" value="GLYCINE CLEAVAGE SYSTEM P-PROTEIN"/>
    <property type="match status" value="1"/>
</dbReference>
<evidence type="ECO:0000259" key="4">
    <source>
        <dbReference type="Pfam" id="PF02347"/>
    </source>
</evidence>
<accession>A0A2T9XC34</accession>
<dbReference type="HAMAP" id="MF_00712">
    <property type="entry name" value="GcvPA"/>
    <property type="match status" value="1"/>
</dbReference>
<dbReference type="InterPro" id="IPR020581">
    <property type="entry name" value="GDC_P"/>
</dbReference>
<evidence type="ECO:0000313" key="6">
    <source>
        <dbReference type="Proteomes" id="UP000245638"/>
    </source>
</evidence>
<comment type="catalytic activity">
    <reaction evidence="2 3">
        <text>N(6)-[(R)-lipoyl]-L-lysyl-[glycine-cleavage complex H protein] + glycine + H(+) = N(6)-[(R)-S(8)-aminomethyldihydrolipoyl]-L-lysyl-[glycine-cleavage complex H protein] + CO2</text>
        <dbReference type="Rhea" id="RHEA:24304"/>
        <dbReference type="Rhea" id="RHEA-COMP:10494"/>
        <dbReference type="Rhea" id="RHEA-COMP:10495"/>
        <dbReference type="ChEBI" id="CHEBI:15378"/>
        <dbReference type="ChEBI" id="CHEBI:16526"/>
        <dbReference type="ChEBI" id="CHEBI:57305"/>
        <dbReference type="ChEBI" id="CHEBI:83099"/>
        <dbReference type="ChEBI" id="CHEBI:83143"/>
        <dbReference type="EC" id="1.4.4.2"/>
    </reaction>
</comment>
<name>A0A2T9XC34_9CREN</name>
<dbReference type="GO" id="GO:0004375">
    <property type="term" value="F:glycine dehydrogenase (decarboxylating) activity"/>
    <property type="evidence" value="ECO:0007669"/>
    <property type="project" value="UniProtKB-EC"/>
</dbReference>
<dbReference type="Proteomes" id="UP000245638">
    <property type="component" value="Unassembled WGS sequence"/>
</dbReference>